<proteinExistence type="predicted"/>
<feature type="transmembrane region" description="Helical" evidence="1">
    <location>
        <begin position="22"/>
        <end position="41"/>
    </location>
</feature>
<evidence type="ECO:0000256" key="1">
    <source>
        <dbReference type="SAM" id="Phobius"/>
    </source>
</evidence>
<organism evidence="2 3">
    <name type="scientific">Trichinella pseudospiralis</name>
    <name type="common">Parasitic roundworm</name>
    <dbReference type="NCBI Taxonomy" id="6337"/>
    <lineage>
        <taxon>Eukaryota</taxon>
        <taxon>Metazoa</taxon>
        <taxon>Ecdysozoa</taxon>
        <taxon>Nematoda</taxon>
        <taxon>Enoplea</taxon>
        <taxon>Dorylaimia</taxon>
        <taxon>Trichinellida</taxon>
        <taxon>Trichinellidae</taxon>
        <taxon>Trichinella</taxon>
    </lineage>
</organism>
<evidence type="ECO:0000313" key="3">
    <source>
        <dbReference type="Proteomes" id="UP000054805"/>
    </source>
</evidence>
<dbReference type="EMBL" id="JYDS01000043">
    <property type="protein sequence ID" value="KRZ29623.1"/>
    <property type="molecule type" value="Genomic_DNA"/>
</dbReference>
<accession>A0A0V1J3R2</accession>
<keyword evidence="3" id="KW-1185">Reference proteome</keyword>
<sequence length="85" mass="9881">MHDEAFLSVDTSVLRTFNAKHWLVVIVGCLLNFFAFSHLTCSRVKETIFIQKQEQPALKLAYCGHHWDAIWATGLKDETEKLEFR</sequence>
<gene>
    <name evidence="2" type="ORF">T4B_4387</name>
</gene>
<keyword evidence="1" id="KW-0812">Transmembrane</keyword>
<evidence type="ECO:0000313" key="2">
    <source>
        <dbReference type="EMBL" id="KRZ29623.1"/>
    </source>
</evidence>
<reference evidence="2 3" key="1">
    <citation type="submission" date="2015-01" db="EMBL/GenBank/DDBJ databases">
        <title>Evolution of Trichinella species and genotypes.</title>
        <authorList>
            <person name="Korhonen P.K."/>
            <person name="Edoardo P."/>
            <person name="Giuseppe L.R."/>
            <person name="Gasser R.B."/>
        </authorList>
    </citation>
    <scope>NUCLEOTIDE SEQUENCE [LARGE SCALE GENOMIC DNA]</scope>
    <source>
        <strain evidence="2">ISS588</strain>
    </source>
</reference>
<name>A0A0V1J3R2_TRIPS</name>
<dbReference type="Proteomes" id="UP000054805">
    <property type="component" value="Unassembled WGS sequence"/>
</dbReference>
<protein>
    <submittedName>
        <fullName evidence="2">Uncharacterized protein</fullName>
    </submittedName>
</protein>
<comment type="caution">
    <text evidence="2">The sequence shown here is derived from an EMBL/GenBank/DDBJ whole genome shotgun (WGS) entry which is preliminary data.</text>
</comment>
<keyword evidence="1" id="KW-0472">Membrane</keyword>
<keyword evidence="1" id="KW-1133">Transmembrane helix</keyword>
<dbReference type="AlphaFoldDB" id="A0A0V1J3R2"/>